<proteinExistence type="predicted"/>
<keyword evidence="3" id="KW-1185">Reference proteome</keyword>
<dbReference type="EMBL" id="BAAANY010000002">
    <property type="protein sequence ID" value="GAA1658918.1"/>
    <property type="molecule type" value="Genomic_DNA"/>
</dbReference>
<protein>
    <recommendedName>
        <fullName evidence="4">Secreted protein</fullName>
    </recommendedName>
</protein>
<name>A0ABN2FTV0_9ACTN</name>
<evidence type="ECO:0000313" key="2">
    <source>
        <dbReference type="EMBL" id="GAA1658918.1"/>
    </source>
</evidence>
<evidence type="ECO:0008006" key="4">
    <source>
        <dbReference type="Google" id="ProtNLM"/>
    </source>
</evidence>
<dbReference type="InterPro" id="IPR006311">
    <property type="entry name" value="TAT_signal"/>
</dbReference>
<comment type="caution">
    <text evidence="2">The sequence shown here is derived from an EMBL/GenBank/DDBJ whole genome shotgun (WGS) entry which is preliminary data.</text>
</comment>
<feature type="signal peptide" evidence="1">
    <location>
        <begin position="1"/>
        <end position="28"/>
    </location>
</feature>
<gene>
    <name evidence="2" type="ORF">GCM10009765_05290</name>
</gene>
<sequence>MARTRRNLVFVLATAAAAGLVVQAPATAGHVHVIQTANSPSTGQPVLGGGSWIVNKPSGYYVGRAMAGSVFDDEVTSSGNWHFGRASTTVDMCGWVMPGSLGGSLGDTADTCSTTTQNAISHRRTVGKDYNQPAHATGDGTAAAANTGCVVQFNYFVGTDYSSNGGHWANPAGNAASTVFYRFTTNDGAAVVVRDPNLGWGFLPIGCVQRPTALYNDND</sequence>
<keyword evidence="1" id="KW-0732">Signal</keyword>
<organism evidence="2 3">
    <name type="scientific">Fodinicola feengrottensis</name>
    <dbReference type="NCBI Taxonomy" id="435914"/>
    <lineage>
        <taxon>Bacteria</taxon>
        <taxon>Bacillati</taxon>
        <taxon>Actinomycetota</taxon>
        <taxon>Actinomycetes</taxon>
        <taxon>Mycobacteriales</taxon>
        <taxon>Fodinicola</taxon>
    </lineage>
</organism>
<evidence type="ECO:0000256" key="1">
    <source>
        <dbReference type="SAM" id="SignalP"/>
    </source>
</evidence>
<dbReference type="Proteomes" id="UP001500618">
    <property type="component" value="Unassembled WGS sequence"/>
</dbReference>
<evidence type="ECO:0000313" key="3">
    <source>
        <dbReference type="Proteomes" id="UP001500618"/>
    </source>
</evidence>
<feature type="chain" id="PRO_5046177878" description="Secreted protein" evidence="1">
    <location>
        <begin position="29"/>
        <end position="219"/>
    </location>
</feature>
<dbReference type="RefSeq" id="WP_344306769.1">
    <property type="nucleotide sequence ID" value="NZ_BAAANY010000002.1"/>
</dbReference>
<accession>A0ABN2FTV0</accession>
<dbReference type="PROSITE" id="PS51318">
    <property type="entry name" value="TAT"/>
    <property type="match status" value="1"/>
</dbReference>
<reference evidence="2 3" key="1">
    <citation type="journal article" date="2019" name="Int. J. Syst. Evol. Microbiol.">
        <title>The Global Catalogue of Microorganisms (GCM) 10K type strain sequencing project: providing services to taxonomists for standard genome sequencing and annotation.</title>
        <authorList>
            <consortium name="The Broad Institute Genomics Platform"/>
            <consortium name="The Broad Institute Genome Sequencing Center for Infectious Disease"/>
            <person name="Wu L."/>
            <person name="Ma J."/>
        </authorList>
    </citation>
    <scope>NUCLEOTIDE SEQUENCE [LARGE SCALE GENOMIC DNA]</scope>
    <source>
        <strain evidence="2 3">JCM 14718</strain>
    </source>
</reference>